<sequence length="260" mass="28500">MLLVTSILLVGILAACGTADNKDEAKNGDGEAKKVLKLGTSADYAPFEFVDTAKSDEIIGMDMDIVKAIGDKLGYEIQVQDIDFNSLPTALENGTVDLVASAMTPTDERKKTIDFSELYYSAANMIMTTKDSGIETVEDLKGKKVGVQLASVQEELANKLNKEGTSMTLEKRNRIPEIVQELMAGRVDAAIVEEEVAKGYLADNKTLTVHKIETDEEEGYAIAFPKDSDLTEKFNAELQKMKDSGELEEIIAKWMKSETK</sequence>
<comment type="caution">
    <text evidence="6">The sequence shown here is derived from an EMBL/GenBank/DDBJ whole genome shotgun (WGS) entry which is preliminary data.</text>
</comment>
<evidence type="ECO:0000256" key="2">
    <source>
        <dbReference type="ARBA" id="ARBA00023139"/>
    </source>
</evidence>
<dbReference type="Proteomes" id="UP000266016">
    <property type="component" value="Unassembled WGS sequence"/>
</dbReference>
<evidence type="ECO:0000259" key="5">
    <source>
        <dbReference type="SMART" id="SM00079"/>
    </source>
</evidence>
<organism evidence="6 7">
    <name type="scientific">Peribacillus asahii</name>
    <dbReference type="NCBI Taxonomy" id="228899"/>
    <lineage>
        <taxon>Bacteria</taxon>
        <taxon>Bacillati</taxon>
        <taxon>Bacillota</taxon>
        <taxon>Bacilli</taxon>
        <taxon>Bacillales</taxon>
        <taxon>Bacillaceae</taxon>
        <taxon>Peribacillus</taxon>
    </lineage>
</organism>
<keyword evidence="3" id="KW-0449">Lipoprotein</keyword>
<dbReference type="Gene3D" id="3.40.190.10">
    <property type="entry name" value="Periplasmic binding protein-like II"/>
    <property type="match status" value="2"/>
</dbReference>
<dbReference type="AlphaFoldDB" id="A0A398BGL9"/>
<evidence type="ECO:0000313" key="6">
    <source>
        <dbReference type="EMBL" id="RID89525.1"/>
    </source>
</evidence>
<dbReference type="InterPro" id="IPR001638">
    <property type="entry name" value="Solute-binding_3/MltF_N"/>
</dbReference>
<dbReference type="InterPro" id="IPR001320">
    <property type="entry name" value="Iontro_rcpt_C"/>
</dbReference>
<name>A0A398BGL9_9BACI</name>
<feature type="domain" description="Solute-binding protein family 3/N-terminal" evidence="4">
    <location>
        <begin position="35"/>
        <end position="258"/>
    </location>
</feature>
<dbReference type="SMART" id="SM00062">
    <property type="entry name" value="PBPb"/>
    <property type="match status" value="1"/>
</dbReference>
<dbReference type="GO" id="GO:0015276">
    <property type="term" value="F:ligand-gated monoatomic ion channel activity"/>
    <property type="evidence" value="ECO:0007669"/>
    <property type="project" value="InterPro"/>
</dbReference>
<evidence type="ECO:0000256" key="3">
    <source>
        <dbReference type="ARBA" id="ARBA00023288"/>
    </source>
</evidence>
<accession>A0A398BGL9</accession>
<evidence type="ECO:0000259" key="4">
    <source>
        <dbReference type="SMART" id="SM00062"/>
    </source>
</evidence>
<evidence type="ECO:0000256" key="1">
    <source>
        <dbReference type="ARBA" id="ARBA00022729"/>
    </source>
</evidence>
<reference evidence="6 7" key="1">
    <citation type="submission" date="2018-08" db="EMBL/GenBank/DDBJ databases">
        <title>Bacillus jemisoniae sp. nov., Bacillus chryseoplanitiae sp. nov., Bacillus resnikiae sp. nov., and Bacillus frankliniae sp. nov., isolated from Viking spacecraft and associated surfaces.</title>
        <authorList>
            <person name="Seuylemezian A."/>
            <person name="Vaishampayan P."/>
        </authorList>
    </citation>
    <scope>NUCLEOTIDE SEQUENCE [LARGE SCALE GENOMIC DNA]</scope>
    <source>
        <strain evidence="6 7">MA001</strain>
    </source>
</reference>
<dbReference type="GO" id="GO:0016020">
    <property type="term" value="C:membrane"/>
    <property type="evidence" value="ECO:0007669"/>
    <property type="project" value="InterPro"/>
</dbReference>
<proteinExistence type="predicted"/>
<dbReference type="SMART" id="SM00079">
    <property type="entry name" value="PBPe"/>
    <property type="match status" value="1"/>
</dbReference>
<keyword evidence="2" id="KW-0564">Palmitate</keyword>
<keyword evidence="7" id="KW-1185">Reference proteome</keyword>
<dbReference type="SUPFAM" id="SSF53850">
    <property type="entry name" value="Periplasmic binding protein-like II"/>
    <property type="match status" value="1"/>
</dbReference>
<dbReference type="Pfam" id="PF00497">
    <property type="entry name" value="SBP_bac_3"/>
    <property type="match status" value="1"/>
</dbReference>
<dbReference type="PANTHER" id="PTHR35936:SF17">
    <property type="entry name" value="ARGININE-BINDING EXTRACELLULAR PROTEIN ARTP"/>
    <property type="match status" value="1"/>
</dbReference>
<evidence type="ECO:0000313" key="7">
    <source>
        <dbReference type="Proteomes" id="UP000266016"/>
    </source>
</evidence>
<protein>
    <submittedName>
        <fullName evidence="6">ABC transporter substrate-binding protein</fullName>
    </submittedName>
</protein>
<dbReference type="EMBL" id="QWVS01000002">
    <property type="protein sequence ID" value="RID89525.1"/>
    <property type="molecule type" value="Genomic_DNA"/>
</dbReference>
<feature type="domain" description="Ionotropic glutamate receptor C-terminal" evidence="5">
    <location>
        <begin position="35"/>
        <end position="257"/>
    </location>
</feature>
<gene>
    <name evidence="6" type="ORF">D1953_01870</name>
</gene>
<dbReference type="PANTHER" id="PTHR35936">
    <property type="entry name" value="MEMBRANE-BOUND LYTIC MUREIN TRANSGLYCOSYLASE F"/>
    <property type="match status" value="1"/>
</dbReference>
<keyword evidence="1" id="KW-0732">Signal</keyword>